<evidence type="ECO:0000313" key="16">
    <source>
        <dbReference type="EMBL" id="OXM83600.1"/>
    </source>
</evidence>
<feature type="active site" evidence="13">
    <location>
        <position position="224"/>
    </location>
</feature>
<keyword evidence="3 13" id="KW-0444">Lipid biosynthesis</keyword>
<protein>
    <recommendedName>
        <fullName evidence="13 14">Cardiolipin synthase</fullName>
        <shortName evidence="13">CL synthase</shortName>
        <ecNumber evidence="13 14">2.7.8.-</ecNumber>
    </recommendedName>
</protein>
<keyword evidence="9 13" id="KW-0472">Membrane</keyword>
<evidence type="ECO:0000256" key="4">
    <source>
        <dbReference type="ARBA" id="ARBA00022679"/>
    </source>
</evidence>
<dbReference type="CDD" id="cd09112">
    <property type="entry name" value="PLDc_CLS_2"/>
    <property type="match status" value="1"/>
</dbReference>
<feature type="domain" description="PLD phosphodiesterase" evidence="15">
    <location>
        <begin position="219"/>
        <end position="246"/>
    </location>
</feature>
<dbReference type="NCBIfam" id="TIGR04265">
    <property type="entry name" value="bac_cardiolipin"/>
    <property type="match status" value="1"/>
</dbReference>
<dbReference type="InterPro" id="IPR022924">
    <property type="entry name" value="Cardiolipin_synthase"/>
</dbReference>
<name>A0A229UJL0_9BACL</name>
<keyword evidence="5 13" id="KW-0812">Transmembrane</keyword>
<feature type="active site" evidence="13">
    <location>
        <position position="404"/>
    </location>
</feature>
<comment type="caution">
    <text evidence="16">The sequence shown here is derived from an EMBL/GenBank/DDBJ whole genome shotgun (WGS) entry which is preliminary data.</text>
</comment>
<dbReference type="Pfam" id="PF13396">
    <property type="entry name" value="PLDc_N"/>
    <property type="match status" value="1"/>
</dbReference>
<keyword evidence="17" id="KW-1185">Reference proteome</keyword>
<evidence type="ECO:0000256" key="1">
    <source>
        <dbReference type="ARBA" id="ARBA00004651"/>
    </source>
</evidence>
<dbReference type="EMBL" id="NMQW01000043">
    <property type="protein sequence ID" value="OXM83600.1"/>
    <property type="molecule type" value="Genomic_DNA"/>
</dbReference>
<dbReference type="InterPro" id="IPR025202">
    <property type="entry name" value="PLD-like_dom"/>
</dbReference>
<accession>A0A229UJL0</accession>
<evidence type="ECO:0000313" key="17">
    <source>
        <dbReference type="Proteomes" id="UP000215509"/>
    </source>
</evidence>
<comment type="subcellular location">
    <subcellularLocation>
        <location evidence="1 13">Cell membrane</location>
        <topology evidence="1 13">Multi-pass membrane protein</topology>
    </subcellularLocation>
</comment>
<evidence type="ECO:0000256" key="3">
    <source>
        <dbReference type="ARBA" id="ARBA00022516"/>
    </source>
</evidence>
<evidence type="ECO:0000256" key="5">
    <source>
        <dbReference type="ARBA" id="ARBA00022692"/>
    </source>
</evidence>
<evidence type="ECO:0000256" key="7">
    <source>
        <dbReference type="ARBA" id="ARBA00022989"/>
    </source>
</evidence>
<dbReference type="CDD" id="cd09110">
    <property type="entry name" value="PLDc_CLS_1"/>
    <property type="match status" value="1"/>
</dbReference>
<dbReference type="PROSITE" id="PS50035">
    <property type="entry name" value="PLD"/>
    <property type="match status" value="2"/>
</dbReference>
<comment type="function">
    <text evidence="12 13">Catalyzes the reversible phosphatidyl group transfer from one phosphatidylglycerol molecule to another to form cardiolipin (CL) (diphosphatidylglycerol) and glycerol.</text>
</comment>
<dbReference type="SMART" id="SM00155">
    <property type="entry name" value="PLDc"/>
    <property type="match status" value="2"/>
</dbReference>
<evidence type="ECO:0000256" key="10">
    <source>
        <dbReference type="ARBA" id="ARBA00023209"/>
    </source>
</evidence>
<dbReference type="FunFam" id="3.30.870.10:FF:000021">
    <property type="entry name" value="Cardiolipin synthase"/>
    <property type="match status" value="1"/>
</dbReference>
<dbReference type="FunFam" id="3.30.870.10:FF:000014">
    <property type="entry name" value="Cardiolipin synthase"/>
    <property type="match status" value="1"/>
</dbReference>
<keyword evidence="10 13" id="KW-0594">Phospholipid biosynthesis</keyword>
<evidence type="ECO:0000256" key="12">
    <source>
        <dbReference type="ARBA" id="ARBA00057569"/>
    </source>
</evidence>
<keyword evidence="11 13" id="KW-1208">Phospholipid metabolism</keyword>
<dbReference type="Pfam" id="PF13091">
    <property type="entry name" value="PLDc_2"/>
    <property type="match status" value="2"/>
</dbReference>
<evidence type="ECO:0000256" key="2">
    <source>
        <dbReference type="ARBA" id="ARBA00022475"/>
    </source>
</evidence>
<dbReference type="SUPFAM" id="SSF56024">
    <property type="entry name" value="Phospholipase D/nuclease"/>
    <property type="match status" value="2"/>
</dbReference>
<evidence type="ECO:0000256" key="6">
    <source>
        <dbReference type="ARBA" id="ARBA00022737"/>
    </source>
</evidence>
<evidence type="ECO:0000259" key="15">
    <source>
        <dbReference type="PROSITE" id="PS50035"/>
    </source>
</evidence>
<dbReference type="Gene3D" id="3.30.870.10">
    <property type="entry name" value="Endonuclease Chain A"/>
    <property type="match status" value="2"/>
</dbReference>
<dbReference type="GO" id="GO:0008808">
    <property type="term" value="F:cardiolipin synthase activity"/>
    <property type="evidence" value="ECO:0007669"/>
    <property type="project" value="UniProtKB-UniRule"/>
</dbReference>
<gene>
    <name evidence="16" type="primary">cls</name>
    <name evidence="16" type="ORF">CF651_24905</name>
</gene>
<evidence type="ECO:0000256" key="14">
    <source>
        <dbReference type="NCBIfam" id="TIGR04265"/>
    </source>
</evidence>
<dbReference type="AlphaFoldDB" id="A0A229UJL0"/>
<keyword evidence="4 13" id="KW-0808">Transferase</keyword>
<sequence>MWSDLWKTMSDWIPVISLLFAIAIIFLERRNIGVTWAWLMLLLLLPIIGFIIYIFLGQNLARQKVYRMRPRMQERVREQMDLQGDQMQRGTFAYNEPAIERFRHLIYMNLISSYSPLSQNNEVTVFTDGVRKFETLLECIAEAEQHIHILYYKIGNDETGRRLVQALKRKAKEGVQVRLLYDDIGSLGVNHRLFRELKAAGGAVYPFFPSKIPFLNFRLNYRNHRKIAVIDGKVGFIGGFNIGNEYLGMNPVFGYWRDTHLMLYGDAVYRLQVQFLMDWDIASNEKLTMEPVELFPEMSHTPKTAVQIVSSGPNSEKQQIKNGYIKMIFQARKSIYLQTPYFVPDDSMFNALKIAVLSGIDVRIMIPKRADHLLVHFASYSYLRDLLQAGAKCYLYSNGFLHAKTMIVDGQAASVGTANLDHRSFELNFEVTAFLYGEDVASRLEAIFEEDMKNSELLTWEKYGKRKLLTRAAESMARLLSPIL</sequence>
<dbReference type="OrthoDB" id="9762009at2"/>
<evidence type="ECO:0000256" key="9">
    <source>
        <dbReference type="ARBA" id="ARBA00023136"/>
    </source>
</evidence>
<feature type="active site" evidence="13">
    <location>
        <position position="402"/>
    </location>
</feature>
<feature type="transmembrane region" description="Helical" evidence="13">
    <location>
        <begin position="36"/>
        <end position="56"/>
    </location>
</feature>
<feature type="domain" description="PLD phosphodiesterase" evidence="15">
    <location>
        <begin position="397"/>
        <end position="424"/>
    </location>
</feature>
<evidence type="ECO:0000256" key="11">
    <source>
        <dbReference type="ARBA" id="ARBA00023264"/>
    </source>
</evidence>
<dbReference type="PANTHER" id="PTHR21248">
    <property type="entry name" value="CARDIOLIPIN SYNTHASE"/>
    <property type="match status" value="1"/>
</dbReference>
<keyword evidence="7 13" id="KW-1133">Transmembrane helix</keyword>
<comment type="similarity">
    <text evidence="13">Belongs to the phospholipase D family. Cardiolipin synthase subfamily.</text>
</comment>
<evidence type="ECO:0000256" key="13">
    <source>
        <dbReference type="HAMAP-Rule" id="MF_01916"/>
    </source>
</evidence>
<organism evidence="16 17">
    <name type="scientific">Paenibacillus rigui</name>
    <dbReference type="NCBI Taxonomy" id="554312"/>
    <lineage>
        <taxon>Bacteria</taxon>
        <taxon>Bacillati</taxon>
        <taxon>Bacillota</taxon>
        <taxon>Bacilli</taxon>
        <taxon>Bacillales</taxon>
        <taxon>Paenibacillaceae</taxon>
        <taxon>Paenibacillus</taxon>
    </lineage>
</organism>
<keyword evidence="2 13" id="KW-1003">Cell membrane</keyword>
<reference evidence="16 17" key="1">
    <citation type="submission" date="2017-07" db="EMBL/GenBank/DDBJ databases">
        <title>Genome sequencing and assembly of Paenibacillus rigui.</title>
        <authorList>
            <person name="Mayilraj S."/>
        </authorList>
    </citation>
    <scope>NUCLEOTIDE SEQUENCE [LARGE SCALE GENOMIC DNA]</scope>
    <source>
        <strain evidence="16 17">JCM 16352</strain>
    </source>
</reference>
<dbReference type="InterPro" id="IPR027379">
    <property type="entry name" value="CLS_N"/>
</dbReference>
<feature type="active site" evidence="13">
    <location>
        <position position="231"/>
    </location>
</feature>
<dbReference type="Proteomes" id="UP000215509">
    <property type="component" value="Unassembled WGS sequence"/>
</dbReference>
<dbReference type="HAMAP" id="MF_01916">
    <property type="entry name" value="Cardiolipin_synth_Cls"/>
    <property type="match status" value="1"/>
</dbReference>
<feature type="active site" evidence="13">
    <location>
        <position position="409"/>
    </location>
</feature>
<dbReference type="InterPro" id="IPR030874">
    <property type="entry name" value="Cardiolipin_synth_Firmi"/>
</dbReference>
<dbReference type="GO" id="GO:0032049">
    <property type="term" value="P:cardiolipin biosynthetic process"/>
    <property type="evidence" value="ECO:0007669"/>
    <property type="project" value="UniProtKB-UniRule"/>
</dbReference>
<dbReference type="EC" id="2.7.8.-" evidence="13 14"/>
<proteinExistence type="inferred from homology"/>
<keyword evidence="8 13" id="KW-0443">Lipid metabolism</keyword>
<dbReference type="GO" id="GO:0005886">
    <property type="term" value="C:plasma membrane"/>
    <property type="evidence" value="ECO:0007669"/>
    <property type="project" value="UniProtKB-SubCell"/>
</dbReference>
<keyword evidence="6" id="KW-0677">Repeat</keyword>
<evidence type="ECO:0000256" key="8">
    <source>
        <dbReference type="ARBA" id="ARBA00023098"/>
    </source>
</evidence>
<comment type="catalytic activity">
    <reaction evidence="13">
        <text>2 a 1,2-diacyl-sn-glycero-3-phospho-(1'-sn-glycerol) = a cardiolipin + glycerol</text>
        <dbReference type="Rhea" id="RHEA:31451"/>
        <dbReference type="ChEBI" id="CHEBI:17754"/>
        <dbReference type="ChEBI" id="CHEBI:62237"/>
        <dbReference type="ChEBI" id="CHEBI:64716"/>
    </reaction>
</comment>
<feature type="active site" evidence="13">
    <location>
        <position position="226"/>
    </location>
</feature>
<dbReference type="InterPro" id="IPR001736">
    <property type="entry name" value="PLipase_D/transphosphatidylase"/>
</dbReference>
<feature type="transmembrane region" description="Helical" evidence="13">
    <location>
        <begin position="12"/>
        <end position="29"/>
    </location>
</feature>
<dbReference type="PANTHER" id="PTHR21248:SF22">
    <property type="entry name" value="PHOSPHOLIPASE D"/>
    <property type="match status" value="1"/>
</dbReference>